<keyword evidence="1" id="KW-1133">Transmembrane helix</keyword>
<keyword evidence="1" id="KW-0472">Membrane</keyword>
<evidence type="ECO:0000259" key="2">
    <source>
        <dbReference type="Pfam" id="PF17667"/>
    </source>
</evidence>
<dbReference type="EMBL" id="JAPEVG010000146">
    <property type="protein sequence ID" value="KAJ8481077.1"/>
    <property type="molecule type" value="Genomic_DNA"/>
</dbReference>
<accession>A0AAD7TUX0</accession>
<reference evidence="3" key="1">
    <citation type="submission" date="2022-11" db="EMBL/GenBank/DDBJ databases">
        <title>Genome Sequence of Cubamyces cubensis.</title>
        <authorList>
            <person name="Buettner E."/>
        </authorList>
    </citation>
    <scope>NUCLEOTIDE SEQUENCE</scope>
    <source>
        <strain evidence="3">MPL-01</strain>
    </source>
</reference>
<dbReference type="Gene3D" id="3.30.300.30">
    <property type="match status" value="1"/>
</dbReference>
<keyword evidence="1" id="KW-0812">Transmembrane</keyword>
<dbReference type="InterPro" id="IPR040976">
    <property type="entry name" value="Pkinase_fungal"/>
</dbReference>
<proteinExistence type="predicted"/>
<gene>
    <name evidence="3" type="ORF">ONZ51_g6236</name>
</gene>
<dbReference type="SUPFAM" id="SSF56801">
    <property type="entry name" value="Acetyl-CoA synthetase-like"/>
    <property type="match status" value="1"/>
</dbReference>
<feature type="domain" description="Fungal-type protein kinase" evidence="2">
    <location>
        <begin position="396"/>
        <end position="616"/>
    </location>
</feature>
<name>A0AAD7TUX0_9APHY</name>
<dbReference type="Pfam" id="PF17667">
    <property type="entry name" value="Pkinase_fungal"/>
    <property type="match status" value="1"/>
</dbReference>
<comment type="caution">
    <text evidence="3">The sequence shown here is derived from an EMBL/GenBank/DDBJ whole genome shotgun (WGS) entry which is preliminary data.</text>
</comment>
<evidence type="ECO:0000313" key="3">
    <source>
        <dbReference type="EMBL" id="KAJ8481077.1"/>
    </source>
</evidence>
<evidence type="ECO:0000256" key="1">
    <source>
        <dbReference type="SAM" id="Phobius"/>
    </source>
</evidence>
<evidence type="ECO:0000313" key="4">
    <source>
        <dbReference type="Proteomes" id="UP001215151"/>
    </source>
</evidence>
<feature type="transmembrane region" description="Helical" evidence="1">
    <location>
        <begin position="723"/>
        <end position="745"/>
    </location>
</feature>
<keyword evidence="4" id="KW-1185">Reference proteome</keyword>
<dbReference type="InterPro" id="IPR045851">
    <property type="entry name" value="AMP-bd_C_sf"/>
</dbReference>
<protein>
    <recommendedName>
        <fullName evidence="2">Fungal-type protein kinase domain-containing protein</fullName>
    </recommendedName>
</protein>
<dbReference type="AlphaFoldDB" id="A0AAD7TUX0"/>
<dbReference type="Proteomes" id="UP001215151">
    <property type="component" value="Unassembled WGS sequence"/>
</dbReference>
<sequence>MAGVIASSPSPVMQEADVNADGASETVQSDGTRLDDHVASPLKRDLVANLLQDVEAVAESDVITDPTFFKDHLNFCPPDIVTQIGKRKDVRKALDAIDLVVSKDSEQKLYEPAATLLTAISKAVLAYLKKVKKVDRDQRQIMFYDHHRHALTHFPIPGRPEDSPDIVGVFEEPYGYEQRDDDGTYRSIPYHRVETAVEAKAIYGKDGKAQATRYAYKIQQARPDRPGYYVLSVKPQYFQVIYSSPLKPVASEHMRWTDLTSLCAYVYSLYDPPEDHFLYDRTLSWVEKSDKRFGRPSWTIQTGGEVYTGADTCFVGDPWGRRTTVLRAESRTKPTIMFKEAYIDCDRRFNEADLLKDIHEDGYLPGVVFPISCEIVTSGGREIIFRRETDNGTLIRKKVRIVLADVGFDLFHAKSVNDLLMAIYDALEVHRTLAGKRRVLHRDMSIFNIMMYPTLGQGADQRKYLQDCPPLIDEVMMGKARTPEERRARCLLIDYDNSAKLTAGQANAVDQTTLRCRTGTPSYIARAVCAGAVHSEPSAQSWEEQMPLLVGNAKDLYIKVYGEERYNKYNDLSPDTIHGGIPPLRVKHKELQAKARAMPFYHRWEYDAESIFWTMYSVLLRVTPVGFTEQPQDVSAVDLGFAWSTLRNHIITKEPRKADTRTPLLSDDSIVVLTALPPCMVPIGELLLRIIDHVLPSYPLMDTLAADLSIHVFYSIMTLMRAAVLSSMIIVWHSSLLIGTMLVVMQKHLFEQFKSDNIPRYPGRTTHLAASGRSMQSPRMPNTSRLELIKVRGFQVPPAEIEGHLLDYHDVGNVCVVGILNEYNGELPFAFVVPGTTAQARIDANPAAAEDVCKTIMMMKHGAGHKTNYKR</sequence>
<organism evidence="3 4">
    <name type="scientific">Trametes cubensis</name>
    <dbReference type="NCBI Taxonomy" id="1111947"/>
    <lineage>
        <taxon>Eukaryota</taxon>
        <taxon>Fungi</taxon>
        <taxon>Dikarya</taxon>
        <taxon>Basidiomycota</taxon>
        <taxon>Agaricomycotina</taxon>
        <taxon>Agaricomycetes</taxon>
        <taxon>Polyporales</taxon>
        <taxon>Polyporaceae</taxon>
        <taxon>Trametes</taxon>
    </lineage>
</organism>